<reference evidence="1 2" key="1">
    <citation type="submission" date="2020-08" db="EMBL/GenBank/DDBJ databases">
        <title>Genomic Encyclopedia of Type Strains, Phase IV (KMG-V): Genome sequencing to study the core and pangenomes of soil and plant-associated prokaryotes.</title>
        <authorList>
            <person name="Whitman W."/>
        </authorList>
    </citation>
    <scope>NUCLEOTIDE SEQUENCE [LARGE SCALE GENOMIC DNA]</scope>
    <source>
        <strain evidence="1 2">SLV-2362</strain>
    </source>
</reference>
<comment type="caution">
    <text evidence="1">The sequence shown here is derived from an EMBL/GenBank/DDBJ whole genome shotgun (WGS) entry which is preliminary data.</text>
</comment>
<accession>A0A7W4YRP1</accession>
<keyword evidence="2" id="KW-1185">Reference proteome</keyword>
<name>A0A7W4YRP1_9BURK</name>
<evidence type="ECO:0008006" key="3">
    <source>
        <dbReference type="Google" id="ProtNLM"/>
    </source>
</evidence>
<dbReference type="EMBL" id="JACHWF010000002">
    <property type="protein sequence ID" value="MBB3007617.1"/>
    <property type="molecule type" value="Genomic_DNA"/>
</dbReference>
<organism evidence="1 2">
    <name type="scientific">Cupriavidus alkaliphilus</name>
    <dbReference type="NCBI Taxonomy" id="942866"/>
    <lineage>
        <taxon>Bacteria</taxon>
        <taxon>Pseudomonadati</taxon>
        <taxon>Pseudomonadota</taxon>
        <taxon>Betaproteobacteria</taxon>
        <taxon>Burkholderiales</taxon>
        <taxon>Burkholderiaceae</taxon>
        <taxon>Cupriavidus</taxon>
    </lineage>
</organism>
<sequence>MAKEARLAAGLTAQEEQVIRRWLVALAVDAAAAGEPAL</sequence>
<evidence type="ECO:0000313" key="1">
    <source>
        <dbReference type="EMBL" id="MBB3007617.1"/>
    </source>
</evidence>
<protein>
    <recommendedName>
        <fullName evidence="3">MarR family transcriptional regulator</fullName>
    </recommendedName>
</protein>
<dbReference type="Proteomes" id="UP000578036">
    <property type="component" value="Unassembled WGS sequence"/>
</dbReference>
<evidence type="ECO:0000313" key="2">
    <source>
        <dbReference type="Proteomes" id="UP000578036"/>
    </source>
</evidence>
<dbReference type="AlphaFoldDB" id="A0A7W4YRP1"/>
<proteinExistence type="predicted"/>
<gene>
    <name evidence="1" type="ORF">FHX61_002265</name>
</gene>